<organism evidence="3 4">
    <name type="scientific">Halteria grandinella</name>
    <dbReference type="NCBI Taxonomy" id="5974"/>
    <lineage>
        <taxon>Eukaryota</taxon>
        <taxon>Sar</taxon>
        <taxon>Alveolata</taxon>
        <taxon>Ciliophora</taxon>
        <taxon>Intramacronucleata</taxon>
        <taxon>Spirotrichea</taxon>
        <taxon>Stichotrichia</taxon>
        <taxon>Sporadotrichida</taxon>
        <taxon>Halteriidae</taxon>
        <taxon>Halteria</taxon>
    </lineage>
</organism>
<dbReference type="InterPro" id="IPR035892">
    <property type="entry name" value="C2_domain_sf"/>
</dbReference>
<reference evidence="3" key="1">
    <citation type="submission" date="2019-06" db="EMBL/GenBank/DDBJ databases">
        <authorList>
            <person name="Zheng W."/>
        </authorList>
    </citation>
    <scope>NUCLEOTIDE SEQUENCE</scope>
    <source>
        <strain evidence="3">QDHG01</strain>
    </source>
</reference>
<dbReference type="CDD" id="cd00030">
    <property type="entry name" value="C2"/>
    <property type="match status" value="1"/>
</dbReference>
<dbReference type="SUPFAM" id="SSF49562">
    <property type="entry name" value="C2 domain (Calcium/lipid-binding domain, CaLB)"/>
    <property type="match status" value="1"/>
</dbReference>
<proteinExistence type="predicted"/>
<dbReference type="InterPro" id="IPR000008">
    <property type="entry name" value="C2_dom"/>
</dbReference>
<accession>A0A8J8T4H1</accession>
<feature type="domain" description="C2" evidence="2">
    <location>
        <begin position="1"/>
        <end position="109"/>
    </location>
</feature>
<dbReference type="Proteomes" id="UP000785679">
    <property type="component" value="Unassembled WGS sequence"/>
</dbReference>
<evidence type="ECO:0000256" key="1">
    <source>
        <dbReference type="SAM" id="MobiDB-lite"/>
    </source>
</evidence>
<dbReference type="EMBL" id="RRYP01005486">
    <property type="protein sequence ID" value="TNV81992.1"/>
    <property type="molecule type" value="Genomic_DNA"/>
</dbReference>
<dbReference type="PROSITE" id="PS50004">
    <property type="entry name" value="C2"/>
    <property type="match status" value="1"/>
</dbReference>
<feature type="region of interest" description="Disordered" evidence="1">
    <location>
        <begin position="147"/>
        <end position="174"/>
    </location>
</feature>
<name>A0A8J8T4H1_HALGN</name>
<gene>
    <name evidence="3" type="ORF">FGO68_gene6256</name>
</gene>
<evidence type="ECO:0000259" key="2">
    <source>
        <dbReference type="PROSITE" id="PS50004"/>
    </source>
</evidence>
<evidence type="ECO:0000313" key="4">
    <source>
        <dbReference type="Proteomes" id="UP000785679"/>
    </source>
</evidence>
<evidence type="ECO:0000313" key="3">
    <source>
        <dbReference type="EMBL" id="TNV81992.1"/>
    </source>
</evidence>
<dbReference type="AlphaFoldDB" id="A0A8J8T4H1"/>
<dbReference type="Gene3D" id="2.60.40.150">
    <property type="entry name" value="C2 domain"/>
    <property type="match status" value="1"/>
</dbReference>
<sequence length="174" mass="19020">MASILNPFVVFECNGAHIESPICPRGGVRPIWNETLSPIQIILQNTSEENDMIGGLSSPPLPPTNEVLHIQMLDKGDLHMGNTLIGETTIQVASLIIQSKETGFVEKWIPLQIASRITCEIQIRAIISDSRSSVQPTPQKELLQKIGQTRGARAMGDKNPSMPILAQQQTTSQS</sequence>
<protein>
    <recommendedName>
        <fullName evidence="2">C2 domain-containing protein</fullName>
    </recommendedName>
</protein>
<keyword evidence="4" id="KW-1185">Reference proteome</keyword>
<comment type="caution">
    <text evidence="3">The sequence shown here is derived from an EMBL/GenBank/DDBJ whole genome shotgun (WGS) entry which is preliminary data.</text>
</comment>